<reference evidence="2 3" key="1">
    <citation type="submission" date="2024-09" db="EMBL/GenBank/DDBJ databases">
        <title>Chromosome-scale assembly of Riccia sorocarpa.</title>
        <authorList>
            <person name="Paukszto L."/>
        </authorList>
    </citation>
    <scope>NUCLEOTIDE SEQUENCE [LARGE SCALE GENOMIC DNA]</scope>
    <source>
        <strain evidence="2">LP-2024</strain>
        <tissue evidence="2">Aerial parts of the thallus</tissue>
    </source>
</reference>
<evidence type="ECO:0000256" key="1">
    <source>
        <dbReference type="SAM" id="MobiDB-lite"/>
    </source>
</evidence>
<name>A0ABD3GFU1_9MARC</name>
<evidence type="ECO:0008006" key="4">
    <source>
        <dbReference type="Google" id="ProtNLM"/>
    </source>
</evidence>
<proteinExistence type="predicted"/>
<dbReference type="Proteomes" id="UP001633002">
    <property type="component" value="Unassembled WGS sequence"/>
</dbReference>
<comment type="caution">
    <text evidence="2">The sequence shown here is derived from an EMBL/GenBank/DDBJ whole genome shotgun (WGS) entry which is preliminary data.</text>
</comment>
<protein>
    <recommendedName>
        <fullName evidence="4">DUF4283 domain-containing protein</fullName>
    </recommendedName>
</protein>
<feature type="compositionally biased region" description="Basic and acidic residues" evidence="1">
    <location>
        <begin position="105"/>
        <end position="116"/>
    </location>
</feature>
<accession>A0ABD3GFU1</accession>
<sequence length="116" mass="13252">MDFHFNPADITFSRVTMWVELPYVHPGVESFGKTLLEKIGKVVHYDQNEQWRHHNIKGHLLLDLQEELSDTLVIEDEETESDKKSTAYPGPKQTETHQPSPKVIGTKENKVVDGVA</sequence>
<organism evidence="2 3">
    <name type="scientific">Riccia sorocarpa</name>
    <dbReference type="NCBI Taxonomy" id="122646"/>
    <lineage>
        <taxon>Eukaryota</taxon>
        <taxon>Viridiplantae</taxon>
        <taxon>Streptophyta</taxon>
        <taxon>Embryophyta</taxon>
        <taxon>Marchantiophyta</taxon>
        <taxon>Marchantiopsida</taxon>
        <taxon>Marchantiidae</taxon>
        <taxon>Marchantiales</taxon>
        <taxon>Ricciaceae</taxon>
        <taxon>Riccia</taxon>
    </lineage>
</organism>
<evidence type="ECO:0000313" key="3">
    <source>
        <dbReference type="Proteomes" id="UP001633002"/>
    </source>
</evidence>
<gene>
    <name evidence="2" type="ORF">R1sor_021014</name>
</gene>
<dbReference type="AlphaFoldDB" id="A0ABD3GFU1"/>
<keyword evidence="3" id="KW-1185">Reference proteome</keyword>
<dbReference type="EMBL" id="JBJQOH010000007">
    <property type="protein sequence ID" value="KAL3678058.1"/>
    <property type="molecule type" value="Genomic_DNA"/>
</dbReference>
<evidence type="ECO:0000313" key="2">
    <source>
        <dbReference type="EMBL" id="KAL3678058.1"/>
    </source>
</evidence>
<feature type="region of interest" description="Disordered" evidence="1">
    <location>
        <begin position="73"/>
        <end position="116"/>
    </location>
</feature>